<organism evidence="1 2">
    <name type="scientific">Trichonephila inaurata madagascariensis</name>
    <dbReference type="NCBI Taxonomy" id="2747483"/>
    <lineage>
        <taxon>Eukaryota</taxon>
        <taxon>Metazoa</taxon>
        <taxon>Ecdysozoa</taxon>
        <taxon>Arthropoda</taxon>
        <taxon>Chelicerata</taxon>
        <taxon>Arachnida</taxon>
        <taxon>Araneae</taxon>
        <taxon>Araneomorphae</taxon>
        <taxon>Entelegynae</taxon>
        <taxon>Araneoidea</taxon>
        <taxon>Nephilidae</taxon>
        <taxon>Trichonephila</taxon>
        <taxon>Trichonephila inaurata</taxon>
    </lineage>
</organism>
<reference evidence="1" key="1">
    <citation type="submission" date="2020-08" db="EMBL/GenBank/DDBJ databases">
        <title>Multicomponent nature underlies the extraordinary mechanical properties of spider dragline silk.</title>
        <authorList>
            <person name="Kono N."/>
            <person name="Nakamura H."/>
            <person name="Mori M."/>
            <person name="Yoshida Y."/>
            <person name="Ohtoshi R."/>
            <person name="Malay A.D."/>
            <person name="Moran D.A.P."/>
            <person name="Tomita M."/>
            <person name="Numata K."/>
            <person name="Arakawa K."/>
        </authorList>
    </citation>
    <scope>NUCLEOTIDE SEQUENCE</scope>
</reference>
<sequence length="122" mass="14027">MHQICPNLRYKVLGHRLISATKCCFPTKATPNGFQNSSFIPGSQLVDRYAPQSDNNIYLRGCKFENNTWSGVFSNRPEYRHVVSIYANFSVVSAGNVINIDVEERRKKKRPLWYPSRNVFGI</sequence>
<keyword evidence="2" id="KW-1185">Reference proteome</keyword>
<comment type="caution">
    <text evidence="1">The sequence shown here is derived from an EMBL/GenBank/DDBJ whole genome shotgun (WGS) entry which is preliminary data.</text>
</comment>
<protein>
    <submittedName>
        <fullName evidence="1">Uncharacterized protein</fullName>
    </submittedName>
</protein>
<name>A0A8X6K2L3_9ARAC</name>
<accession>A0A8X6K2L3</accession>
<gene>
    <name evidence="1" type="ORF">TNIN_186501</name>
</gene>
<evidence type="ECO:0000313" key="1">
    <source>
        <dbReference type="EMBL" id="GFS58423.1"/>
    </source>
</evidence>
<dbReference type="AlphaFoldDB" id="A0A8X6K2L3"/>
<proteinExistence type="predicted"/>
<dbReference type="EMBL" id="BMAV01027336">
    <property type="protein sequence ID" value="GFS58423.1"/>
    <property type="molecule type" value="Genomic_DNA"/>
</dbReference>
<evidence type="ECO:0000313" key="2">
    <source>
        <dbReference type="Proteomes" id="UP000886998"/>
    </source>
</evidence>
<dbReference type="Proteomes" id="UP000886998">
    <property type="component" value="Unassembled WGS sequence"/>
</dbReference>